<keyword evidence="5 7" id="KW-0548">Nucleotidyltransferase</keyword>
<evidence type="ECO:0000256" key="3">
    <source>
        <dbReference type="ARBA" id="ARBA00009789"/>
    </source>
</evidence>
<evidence type="ECO:0000256" key="2">
    <source>
        <dbReference type="ARBA" id="ARBA00004787"/>
    </source>
</evidence>
<dbReference type="InterPro" id="IPR018294">
    <property type="entry name" value="ISPD_synthase_CS"/>
</dbReference>
<dbReference type="GO" id="GO:0050518">
    <property type="term" value="F:2-C-methyl-D-erythritol 4-phosphate cytidylyltransferase activity"/>
    <property type="evidence" value="ECO:0007669"/>
    <property type="project" value="UniProtKB-UniRule"/>
</dbReference>
<dbReference type="PROSITE" id="PS01295">
    <property type="entry name" value="ISPD"/>
    <property type="match status" value="1"/>
</dbReference>
<dbReference type="CDD" id="cd02516">
    <property type="entry name" value="CDP-ME_synthetase"/>
    <property type="match status" value="1"/>
</dbReference>
<dbReference type="InterPro" id="IPR050088">
    <property type="entry name" value="IspD/TarI_cytidylyltransf_bact"/>
</dbReference>
<dbReference type="NCBIfam" id="TIGR00453">
    <property type="entry name" value="ispD"/>
    <property type="match status" value="1"/>
</dbReference>
<feature type="site" description="Positions MEP for the nucleophilic attack" evidence="7">
    <location>
        <position position="220"/>
    </location>
</feature>
<dbReference type="InterPro" id="IPR034683">
    <property type="entry name" value="IspD/TarI"/>
</dbReference>
<keyword evidence="6 7" id="KW-0414">Isoprene biosynthesis</keyword>
<sequence length="239" mass="27369">MSNSEKIKDTKVFALLMFGGIGSRFGWEKPKQFYKISNRTIVEYLVDKFVNLELFDRIVVVSPEKYIEETKKELENFKDKVYIIPGGDTREHSVWNGVSFLGTFAKEDDIVLIHDGARPLVSKEIISHNIEYAKKFGAVVTAINATDTVGYSEDGVKIDEIVPRSKIFLHQTPQTFKHKIIKSSMESEIENLHLFSDDASIVLANGYEIYYVQGSRLNFKITSQEDIALVKLFIENRIY</sequence>
<evidence type="ECO:0000256" key="1">
    <source>
        <dbReference type="ARBA" id="ARBA00001282"/>
    </source>
</evidence>
<organism evidence="8 9">
    <name type="scientific">Fervidobacterium gondwanense DSM 13020</name>
    <dbReference type="NCBI Taxonomy" id="1121883"/>
    <lineage>
        <taxon>Bacteria</taxon>
        <taxon>Thermotogati</taxon>
        <taxon>Thermotogota</taxon>
        <taxon>Thermotogae</taxon>
        <taxon>Thermotogales</taxon>
        <taxon>Fervidobacteriaceae</taxon>
        <taxon>Fervidobacterium</taxon>
    </lineage>
</organism>
<protein>
    <recommendedName>
        <fullName evidence="7">2-C-methyl-D-erythritol 4-phosphate cytidylyltransferase</fullName>
        <ecNumber evidence="7">2.7.7.60</ecNumber>
    </recommendedName>
    <alternativeName>
        <fullName evidence="7">4-diphosphocytidyl-2C-methyl-D-erythritol synthase</fullName>
    </alternativeName>
    <alternativeName>
        <fullName evidence="7">MEP cytidylyltransferase</fullName>
        <shortName evidence="7">MCT</shortName>
    </alternativeName>
</protein>
<dbReference type="OrthoDB" id="9806837at2"/>
<dbReference type="Proteomes" id="UP000184207">
    <property type="component" value="Unassembled WGS sequence"/>
</dbReference>
<dbReference type="UniPathway" id="UPA00056">
    <property type="reaction ID" value="UER00093"/>
</dbReference>
<dbReference type="Gene3D" id="3.90.550.10">
    <property type="entry name" value="Spore Coat Polysaccharide Biosynthesis Protein SpsA, Chain A"/>
    <property type="match status" value="1"/>
</dbReference>
<dbReference type="GO" id="GO:0019288">
    <property type="term" value="P:isopentenyl diphosphate biosynthetic process, methylerythritol 4-phosphate pathway"/>
    <property type="evidence" value="ECO:0007669"/>
    <property type="project" value="UniProtKB-UniRule"/>
</dbReference>
<feature type="site" description="Positions MEP for the nucleophilic attack" evidence="7">
    <location>
        <position position="164"/>
    </location>
</feature>
<comment type="catalytic activity">
    <reaction evidence="1 7">
        <text>2-C-methyl-D-erythritol 4-phosphate + CTP + H(+) = 4-CDP-2-C-methyl-D-erythritol + diphosphate</text>
        <dbReference type="Rhea" id="RHEA:13429"/>
        <dbReference type="ChEBI" id="CHEBI:15378"/>
        <dbReference type="ChEBI" id="CHEBI:33019"/>
        <dbReference type="ChEBI" id="CHEBI:37563"/>
        <dbReference type="ChEBI" id="CHEBI:57823"/>
        <dbReference type="ChEBI" id="CHEBI:58262"/>
        <dbReference type="EC" id="2.7.7.60"/>
    </reaction>
</comment>
<proteinExistence type="inferred from homology"/>
<dbReference type="EMBL" id="FRDJ01000007">
    <property type="protein sequence ID" value="SHN63375.1"/>
    <property type="molecule type" value="Genomic_DNA"/>
</dbReference>
<comment type="function">
    <text evidence="7">Catalyzes the formation of 4-diphosphocytidyl-2-C-methyl-D-erythritol from CTP and 2-C-methyl-D-erythritol 4-phosphate (MEP).</text>
</comment>
<evidence type="ECO:0000256" key="6">
    <source>
        <dbReference type="ARBA" id="ARBA00023229"/>
    </source>
</evidence>
<dbReference type="AlphaFoldDB" id="A0A1M7SXZ0"/>
<reference evidence="9" key="1">
    <citation type="submission" date="2016-12" db="EMBL/GenBank/DDBJ databases">
        <authorList>
            <person name="Varghese N."/>
            <person name="Submissions S."/>
        </authorList>
    </citation>
    <scope>NUCLEOTIDE SEQUENCE [LARGE SCALE GENOMIC DNA]</scope>
    <source>
        <strain evidence="9">DSM 13020</strain>
    </source>
</reference>
<dbReference type="NCBIfam" id="NF001183">
    <property type="entry name" value="PRK00155.1-3"/>
    <property type="match status" value="1"/>
</dbReference>
<keyword evidence="9" id="KW-1185">Reference proteome</keyword>
<name>A0A1M7SXZ0_FERGO</name>
<dbReference type="SUPFAM" id="SSF53448">
    <property type="entry name" value="Nucleotide-diphospho-sugar transferases"/>
    <property type="match status" value="1"/>
</dbReference>
<dbReference type="FunFam" id="3.90.550.10:FF:000003">
    <property type="entry name" value="2-C-methyl-D-erythritol 4-phosphate cytidylyltransferase"/>
    <property type="match status" value="1"/>
</dbReference>
<dbReference type="STRING" id="1121883.SAMN02745226_01345"/>
<evidence type="ECO:0000256" key="5">
    <source>
        <dbReference type="ARBA" id="ARBA00022695"/>
    </source>
</evidence>
<dbReference type="EC" id="2.7.7.60" evidence="7"/>
<evidence type="ECO:0000256" key="7">
    <source>
        <dbReference type="HAMAP-Rule" id="MF_00108"/>
    </source>
</evidence>
<comment type="similarity">
    <text evidence="3 7">Belongs to the IspD/TarI cytidylyltransferase family. IspD subfamily.</text>
</comment>
<dbReference type="InterPro" id="IPR001228">
    <property type="entry name" value="IspD"/>
</dbReference>
<dbReference type="InterPro" id="IPR029044">
    <property type="entry name" value="Nucleotide-diphossugar_trans"/>
</dbReference>
<comment type="pathway">
    <text evidence="2 7">Isoprenoid biosynthesis; isopentenyl diphosphate biosynthesis via DXP pathway; isopentenyl diphosphate from 1-deoxy-D-xylulose 5-phosphate: step 2/6.</text>
</comment>
<keyword evidence="4 7" id="KW-0808">Transferase</keyword>
<dbReference type="RefSeq" id="WP_072759717.1">
    <property type="nucleotide sequence ID" value="NZ_FRDJ01000007.1"/>
</dbReference>
<evidence type="ECO:0000256" key="4">
    <source>
        <dbReference type="ARBA" id="ARBA00022679"/>
    </source>
</evidence>
<accession>A0A1M7SXZ0</accession>
<dbReference type="Pfam" id="PF01128">
    <property type="entry name" value="IspD"/>
    <property type="match status" value="1"/>
</dbReference>
<evidence type="ECO:0000313" key="8">
    <source>
        <dbReference type="EMBL" id="SHN63375.1"/>
    </source>
</evidence>
<dbReference type="PANTHER" id="PTHR32125:SF4">
    <property type="entry name" value="2-C-METHYL-D-ERYTHRITOL 4-PHOSPHATE CYTIDYLYLTRANSFERASE, CHLOROPLASTIC"/>
    <property type="match status" value="1"/>
</dbReference>
<dbReference type="HAMAP" id="MF_00108">
    <property type="entry name" value="IspD"/>
    <property type="match status" value="1"/>
</dbReference>
<feature type="site" description="Transition state stabilizer" evidence="7">
    <location>
        <position position="24"/>
    </location>
</feature>
<feature type="site" description="Transition state stabilizer" evidence="7">
    <location>
        <position position="31"/>
    </location>
</feature>
<evidence type="ECO:0000313" key="9">
    <source>
        <dbReference type="Proteomes" id="UP000184207"/>
    </source>
</evidence>
<dbReference type="PANTHER" id="PTHR32125">
    <property type="entry name" value="2-C-METHYL-D-ERYTHRITOL 4-PHOSPHATE CYTIDYLYLTRANSFERASE, CHLOROPLASTIC"/>
    <property type="match status" value="1"/>
</dbReference>
<gene>
    <name evidence="7" type="primary">ispD</name>
    <name evidence="8" type="ORF">SAMN02745226_01345</name>
</gene>